<dbReference type="Proteomes" id="UP000186666">
    <property type="component" value="Unassembled WGS sequence"/>
</dbReference>
<evidence type="ECO:0000313" key="1">
    <source>
        <dbReference type="EMBL" id="SIQ82065.1"/>
    </source>
</evidence>
<reference evidence="1 2" key="1">
    <citation type="submission" date="2017-01" db="EMBL/GenBank/DDBJ databases">
        <authorList>
            <person name="Varghese N."/>
            <person name="Submissions S."/>
        </authorList>
    </citation>
    <scope>NUCLEOTIDE SEQUENCE [LARGE SCALE GENOMIC DNA]</scope>
    <source>
        <strain evidence="1 2">ATCC 23464</strain>
    </source>
</reference>
<evidence type="ECO:0000313" key="2">
    <source>
        <dbReference type="Proteomes" id="UP000186666"/>
    </source>
</evidence>
<evidence type="ECO:0008006" key="3">
    <source>
        <dbReference type="Google" id="ProtNLM"/>
    </source>
</evidence>
<name>A0ABY1JV16_9BACL</name>
<keyword evidence="2" id="KW-1185">Reference proteome</keyword>
<protein>
    <recommendedName>
        <fullName evidence="3">GGDEF domain-containing protein</fullName>
    </recommendedName>
</protein>
<organism evidence="1 2">
    <name type="scientific">Paenibacillus macquariensis</name>
    <dbReference type="NCBI Taxonomy" id="948756"/>
    <lineage>
        <taxon>Bacteria</taxon>
        <taxon>Bacillati</taxon>
        <taxon>Bacillota</taxon>
        <taxon>Bacilli</taxon>
        <taxon>Bacillales</taxon>
        <taxon>Paenibacillaceae</taxon>
        <taxon>Paenibacillus</taxon>
    </lineage>
</organism>
<comment type="caution">
    <text evidence="1">The sequence shown here is derived from an EMBL/GenBank/DDBJ whole genome shotgun (WGS) entry which is preliminary data.</text>
</comment>
<dbReference type="RefSeq" id="WP_068585480.1">
    <property type="nucleotide sequence ID" value="NZ_FTNK01000004.1"/>
</dbReference>
<accession>A0ABY1JV16</accession>
<proteinExistence type="predicted"/>
<dbReference type="EMBL" id="FTNK01000004">
    <property type="protein sequence ID" value="SIQ82065.1"/>
    <property type="molecule type" value="Genomic_DNA"/>
</dbReference>
<sequence>MRKEDALNVIYNYILGEDSILVSLRMGDGLNELHYSQLIEAMKLLTNEYKDKLEVPKKLALCFVDISNFFYFNEGIYSSEVQDRLENAVHEISQVANELFESNMDNQQ</sequence>
<gene>
    <name evidence="1" type="ORF">SAMN05421578_104208</name>
</gene>